<sequence>MTARLERIRPMEWDGAVNARRIAGDIFGMGRSEWLTETGWRQMYDDGVRTVVDLRNVGERSRRKTDPEVAAEVRSPFTVLNCPTEEPDHAEFRELSGPYLSHPRSYPDNLRLFPDKITAIARTLAGAEGAVVIHCSAGRDRTGLIAMLLLNLVGADTGTIADHYEFGLRGINEWHRVSPYRHPIERYLSGPELAARIEDTRAAVEAAAEGFDAAQYLLRNGLGEAELRQLRNRLHLD</sequence>
<dbReference type="RefSeq" id="WP_074701143.1">
    <property type="nucleotide sequence ID" value="NZ_CP018863.1"/>
</dbReference>
<dbReference type="KEGG" id="acry:AC20117_02400"/>
<accession>A0A1H1ENA5</accession>
<dbReference type="AlphaFoldDB" id="A0A1H1ENA5"/>
<dbReference type="Pfam" id="PF13350">
    <property type="entry name" value="Y_phosphatase3"/>
    <property type="match status" value="1"/>
</dbReference>
<dbReference type="PROSITE" id="PS50056">
    <property type="entry name" value="TYR_PHOSPHATASE_2"/>
    <property type="match status" value="1"/>
</dbReference>
<dbReference type="InterPro" id="IPR026893">
    <property type="entry name" value="Tyr/Ser_Pase_IphP-type"/>
</dbReference>
<dbReference type="InterPro" id="IPR016130">
    <property type="entry name" value="Tyr_Pase_AS"/>
</dbReference>
<dbReference type="GO" id="GO:0004721">
    <property type="term" value="F:phosphoprotein phosphatase activity"/>
    <property type="evidence" value="ECO:0007669"/>
    <property type="project" value="InterPro"/>
</dbReference>
<keyword evidence="3" id="KW-1185">Reference proteome</keyword>
<evidence type="ECO:0000313" key="3">
    <source>
        <dbReference type="Proteomes" id="UP000181917"/>
    </source>
</evidence>
<dbReference type="EMBL" id="FNKH01000002">
    <property type="protein sequence ID" value="SDQ90223.1"/>
    <property type="molecule type" value="Genomic_DNA"/>
</dbReference>
<protein>
    <submittedName>
        <fullName evidence="2">Tyrosine phosphatase family protein</fullName>
    </submittedName>
</protein>
<proteinExistence type="predicted"/>
<dbReference type="Proteomes" id="UP000181917">
    <property type="component" value="Unassembled WGS sequence"/>
</dbReference>
<dbReference type="InterPro" id="IPR029021">
    <property type="entry name" value="Prot-tyrosine_phosphatase-like"/>
</dbReference>
<organism evidence="2 3">
    <name type="scientific">Crystallibacter crystallopoietes</name>
    <dbReference type="NCBI Taxonomy" id="37928"/>
    <lineage>
        <taxon>Bacteria</taxon>
        <taxon>Bacillati</taxon>
        <taxon>Actinomycetota</taxon>
        <taxon>Actinomycetes</taxon>
        <taxon>Micrococcales</taxon>
        <taxon>Micrococcaceae</taxon>
        <taxon>Crystallibacter</taxon>
    </lineage>
</organism>
<dbReference type="Gene3D" id="3.90.190.10">
    <property type="entry name" value="Protein tyrosine phosphatase superfamily"/>
    <property type="match status" value="1"/>
</dbReference>
<feature type="domain" description="Tyrosine specific protein phosphatases" evidence="1">
    <location>
        <begin position="111"/>
        <end position="150"/>
    </location>
</feature>
<gene>
    <name evidence="2" type="ORF">SAMN04489742_3015</name>
</gene>
<evidence type="ECO:0000313" key="2">
    <source>
        <dbReference type="EMBL" id="SDQ90223.1"/>
    </source>
</evidence>
<dbReference type="InterPro" id="IPR000387">
    <property type="entry name" value="Tyr_Pase_dom"/>
</dbReference>
<evidence type="ECO:0000259" key="1">
    <source>
        <dbReference type="PROSITE" id="PS50056"/>
    </source>
</evidence>
<name>A0A1H1ENA5_9MICC</name>
<reference evidence="2 3" key="1">
    <citation type="submission" date="2016-10" db="EMBL/GenBank/DDBJ databases">
        <authorList>
            <person name="de Groot N.N."/>
        </authorList>
    </citation>
    <scope>NUCLEOTIDE SEQUENCE [LARGE SCALE GENOMIC DNA]</scope>
    <source>
        <strain evidence="2 3">DSM 20117</strain>
    </source>
</reference>
<dbReference type="SUPFAM" id="SSF52799">
    <property type="entry name" value="(Phosphotyrosine protein) phosphatases II"/>
    <property type="match status" value="1"/>
</dbReference>
<dbReference type="STRING" id="37928.SAMN04489742_3015"/>
<dbReference type="PROSITE" id="PS00383">
    <property type="entry name" value="TYR_PHOSPHATASE_1"/>
    <property type="match status" value="1"/>
</dbReference>